<dbReference type="InterPro" id="IPR013538">
    <property type="entry name" value="ASHA1/2-like_C"/>
</dbReference>
<keyword evidence="4" id="KW-1185">Reference proteome</keyword>
<feature type="domain" description="Activator of Hsp90 ATPase homologue 1/2-like C-terminal" evidence="2">
    <location>
        <begin position="15"/>
        <end position="138"/>
    </location>
</feature>
<gene>
    <name evidence="3" type="ORF">SAMN05444266_102257</name>
</gene>
<proteinExistence type="inferred from homology"/>
<dbReference type="Proteomes" id="UP000184420">
    <property type="component" value="Unassembled WGS sequence"/>
</dbReference>
<dbReference type="STRING" id="1419482.SAMN05444266_102257"/>
<comment type="similarity">
    <text evidence="1">Belongs to the AHA1 family.</text>
</comment>
<evidence type="ECO:0000313" key="4">
    <source>
        <dbReference type="Proteomes" id="UP000184420"/>
    </source>
</evidence>
<dbReference type="EMBL" id="FRBL01000002">
    <property type="protein sequence ID" value="SHL16056.1"/>
    <property type="molecule type" value="Genomic_DNA"/>
</dbReference>
<protein>
    <submittedName>
        <fullName evidence="3">Uncharacterized conserved protein YndB, AHSA1/START domain</fullName>
    </submittedName>
</protein>
<dbReference type="Pfam" id="PF08327">
    <property type="entry name" value="AHSA1"/>
    <property type="match status" value="2"/>
</dbReference>
<dbReference type="Gene3D" id="3.30.530.20">
    <property type="match status" value="2"/>
</dbReference>
<feature type="domain" description="Activator of Hsp90 ATPase homologue 1/2-like C-terminal" evidence="2">
    <location>
        <begin position="174"/>
        <end position="287"/>
    </location>
</feature>
<dbReference type="RefSeq" id="WP_073078947.1">
    <property type="nucleotide sequence ID" value="NZ_FRBL01000002.1"/>
</dbReference>
<evidence type="ECO:0000313" key="3">
    <source>
        <dbReference type="EMBL" id="SHL16056.1"/>
    </source>
</evidence>
<organism evidence="3 4">
    <name type="scientific">Chitinophaga jiangningensis</name>
    <dbReference type="NCBI Taxonomy" id="1419482"/>
    <lineage>
        <taxon>Bacteria</taxon>
        <taxon>Pseudomonadati</taxon>
        <taxon>Bacteroidota</taxon>
        <taxon>Chitinophagia</taxon>
        <taxon>Chitinophagales</taxon>
        <taxon>Chitinophagaceae</taxon>
        <taxon>Chitinophaga</taxon>
    </lineage>
</organism>
<evidence type="ECO:0000259" key="2">
    <source>
        <dbReference type="Pfam" id="PF08327"/>
    </source>
</evidence>
<evidence type="ECO:0000256" key="1">
    <source>
        <dbReference type="ARBA" id="ARBA00006817"/>
    </source>
</evidence>
<dbReference type="SUPFAM" id="SSF55961">
    <property type="entry name" value="Bet v1-like"/>
    <property type="match status" value="2"/>
</dbReference>
<dbReference type="CDD" id="cd07814">
    <property type="entry name" value="SRPBCC_CalC_Aha1-like"/>
    <property type="match status" value="2"/>
</dbReference>
<dbReference type="AlphaFoldDB" id="A0A1M6YCL4"/>
<sequence>MKAQDFTTSFLVKQSPEQVFKAVNNVRGWWSEQIEGRTDALNEVFDYHYQDVHRCRMRIIEFVPNQKVVWLVEENYFNFTQDKTEWNNTRISFEIKQKGDQTALLFTHIGLVPDYECYNICSDAWGTYITQSLKSLIETGKGNPNPYQVEIDHAENPKNGAAHYSVSFLLDRAPATVYQAVTEVNKWWNTGLTGTSTATGDEFEVTFGDVHYTKHKVVEAVPFKRIVWLVTDSKHTFVQDQQEWTGTKNIFEINPEAGKTRLTFTHLGLQPTLECFTDCSNGWNQFIQGSLLPYILDGKGKPF</sequence>
<name>A0A1M6YCL4_9BACT</name>
<accession>A0A1M6YCL4</accession>
<dbReference type="InterPro" id="IPR023393">
    <property type="entry name" value="START-like_dom_sf"/>
</dbReference>
<reference evidence="3 4" key="1">
    <citation type="submission" date="2016-11" db="EMBL/GenBank/DDBJ databases">
        <authorList>
            <person name="Jaros S."/>
            <person name="Januszkiewicz K."/>
            <person name="Wedrychowicz H."/>
        </authorList>
    </citation>
    <scope>NUCLEOTIDE SEQUENCE [LARGE SCALE GENOMIC DNA]</scope>
    <source>
        <strain evidence="3 4">DSM 27406</strain>
    </source>
</reference>